<proteinExistence type="inferred from homology"/>
<dbReference type="InterPro" id="IPR007842">
    <property type="entry name" value="HEPN_dom"/>
</dbReference>
<keyword evidence="4" id="KW-1185">Reference proteome</keyword>
<dbReference type="Proteomes" id="UP000625804">
    <property type="component" value="Unassembled WGS sequence"/>
</dbReference>
<accession>A0A8J8GF46</accession>
<comment type="caution">
    <text evidence="3">The sequence shown here is derived from an EMBL/GenBank/DDBJ whole genome shotgun (WGS) entry which is preliminary data.</text>
</comment>
<dbReference type="EMBL" id="JABTTE010000021">
    <property type="protein sequence ID" value="NSL52759.1"/>
    <property type="molecule type" value="Genomic_DNA"/>
</dbReference>
<evidence type="ECO:0000256" key="1">
    <source>
        <dbReference type="ARBA" id="ARBA00038248"/>
    </source>
</evidence>
<feature type="domain" description="HEPN" evidence="2">
    <location>
        <begin position="300"/>
        <end position="420"/>
    </location>
</feature>
<dbReference type="InterPro" id="IPR052226">
    <property type="entry name" value="UPF0332_toxin"/>
</dbReference>
<reference evidence="3" key="1">
    <citation type="submission" date="2020-06" db="EMBL/GenBank/DDBJ databases">
        <title>A novel thermopfilic bacterium from Erzurum, Turkey.</title>
        <authorList>
            <person name="Adiguzel A."/>
            <person name="Ay H."/>
            <person name="Baltaci M.O."/>
        </authorList>
    </citation>
    <scope>NUCLEOTIDE SEQUENCE</scope>
    <source>
        <strain evidence="3">P2</strain>
    </source>
</reference>
<dbReference type="RefSeq" id="WP_173731962.1">
    <property type="nucleotide sequence ID" value="NZ_JABTTE010000021.1"/>
</dbReference>
<comment type="similarity">
    <text evidence="1">Belongs to the UPF0332 family.</text>
</comment>
<dbReference type="PANTHER" id="PTHR36565">
    <property type="entry name" value="UPF0332 PROTEIN TM_1000"/>
    <property type="match status" value="1"/>
</dbReference>
<sequence>MSKDIVINSGIFPVIMSIQDKDINGKYSKVYHIPRSINLLYLENIKDNCEKDLLRKYANAEKLNDNELETLFKFFINKIDKPKINSSGKNSDLLSIFGAEMIEINGSIELQIIKEYTSYIKKETWECIAMDMLKDNYEQIITKYDFGDIRIDLGAWKTEFNEEKQSLLNSFRSAFLFTLVGFLYGDNRHLYSSFYDFFENEFSKRIGLIYGIWKTKKSSEKVKYIPIYDSFYNLKGLQVQELIEIVLAVLETDELDMKDKEMIKNSIVNGAESLHKNMDIQTMQLEQTLVKPVVNYIMEIQTAGDDLKAAQALYEQNLYNQSVNRSYYSMMHSLKALLESENMLSDWEPNALNVKESHKQLERKLSSLVSNGKIGLDYLDSFRFVKQKRWIADYNIAKIDEIECKDCLKKANNFLSEVKRLTY</sequence>
<gene>
    <name evidence="3" type="ORF">HR057_13460</name>
</gene>
<evidence type="ECO:0000313" key="4">
    <source>
        <dbReference type="Proteomes" id="UP000625804"/>
    </source>
</evidence>
<dbReference type="Pfam" id="PF05168">
    <property type="entry name" value="HEPN"/>
    <property type="match status" value="1"/>
</dbReference>
<name>A0A8J8GF46_9BACI</name>
<evidence type="ECO:0000259" key="2">
    <source>
        <dbReference type="Pfam" id="PF05168"/>
    </source>
</evidence>
<dbReference type="Gene3D" id="1.20.120.330">
    <property type="entry name" value="Nucleotidyltransferases domain 2"/>
    <property type="match status" value="1"/>
</dbReference>
<evidence type="ECO:0000313" key="3">
    <source>
        <dbReference type="EMBL" id="NSL52759.1"/>
    </source>
</evidence>
<dbReference type="PANTHER" id="PTHR36565:SF1">
    <property type="entry name" value="UPF0332 PROTEIN TM_1000"/>
    <property type="match status" value="1"/>
</dbReference>
<organism evidence="3 4">
    <name type="scientific">Calidifontibacillus erzurumensis</name>
    <dbReference type="NCBI Taxonomy" id="2741433"/>
    <lineage>
        <taxon>Bacteria</taxon>
        <taxon>Bacillati</taxon>
        <taxon>Bacillota</taxon>
        <taxon>Bacilli</taxon>
        <taxon>Bacillales</taxon>
        <taxon>Bacillaceae</taxon>
        <taxon>Calidifontibacillus/Schinkia group</taxon>
        <taxon>Calidifontibacillus</taxon>
    </lineage>
</organism>
<protein>
    <submittedName>
        <fullName evidence="3">HEPN domain-containing protein</fullName>
    </submittedName>
</protein>
<dbReference type="AlphaFoldDB" id="A0A8J8GF46"/>